<keyword evidence="3" id="KW-0539">Nucleus</keyword>
<feature type="region of interest" description="Disordered" evidence="4">
    <location>
        <begin position="505"/>
        <end position="546"/>
    </location>
</feature>
<name>A0A165JNP5_EXIGL</name>
<dbReference type="Pfam" id="PF04824">
    <property type="entry name" value="Rad21_Rec8"/>
    <property type="match status" value="1"/>
</dbReference>
<dbReference type="Proteomes" id="UP000077266">
    <property type="component" value="Unassembled WGS sequence"/>
</dbReference>
<dbReference type="GO" id="GO:1990414">
    <property type="term" value="P:replication-born double-strand break repair via sister chromatid exchange"/>
    <property type="evidence" value="ECO:0007669"/>
    <property type="project" value="TreeGrafter"/>
</dbReference>
<sequence length="757" mass="82539">MFFSTELLAKRDGGFGLLWLAATLGPKSSFTKLPRRSVLNADISELCDLIAEPKEPLSLRLSSNLMVGAARVYRVKHDIFLADVNTCFTSLKKAVQDLRTVASAAALEMNNPIARPEALNVSDDPGMGRAALEIDFLAPTWDDWISRAVEELELDDDYNPVEGNSKPKTPKSRAKQHPVKADNNNHTLSEPHLHLLGDISVDLLDSSSQPNASFNLPYGSNDDALFFGGEDLGLDLGVEWEYPTLATIAEDSGPQIGDMAQMDLDIQALDNDVPMDMDVDMRDGSEPAVDKTKATIDHAGGRKRPHPDEVEKENSNQLSPGRRTPTTPRSILVTPSRVASDLPDDGATMDKGPASPRGKKNAKTVRVLFDKRTELSDEEMKRARELYVEEQNKLRAAELAKKQEKDVMRRIDEMIWAPPETFRAPELLEFWNNTFKVQVETRSGVVHLDHADKDRPRSKRRRLEEEKRIDDHAAFDEGDILMMDDFGGFGVGEDFDMRRSGLGIHGSATPEAPRRGPNTPSITGSALGLRTHGSATPEAARRASEPLGGGLALDVEFGHPEEGMRAETQDGNLFPWDGVPGFASSSTHGGYAGLRTPSVGDVDVARLSGGRSLSRSAGMDSPAMRGSLDGLRGLGVGPLSEVDGLGDFQLDLNGGIEEEGATQSQSQTQNLTASQSLADLERNSYKFFEYTKSFFNGRDAGTTAIDFDVLVPAGSPRRHAATAFYHCLLLATKNLITVSQSQPHAPIEITVLQTVSF</sequence>
<dbReference type="GO" id="GO:0005634">
    <property type="term" value="C:nucleus"/>
    <property type="evidence" value="ECO:0007669"/>
    <property type="project" value="UniProtKB-SubCell"/>
</dbReference>
<feature type="region of interest" description="Disordered" evidence="4">
    <location>
        <begin position="156"/>
        <end position="187"/>
    </location>
</feature>
<evidence type="ECO:0000256" key="4">
    <source>
        <dbReference type="SAM" id="MobiDB-lite"/>
    </source>
</evidence>
<dbReference type="GO" id="GO:0008278">
    <property type="term" value="C:cohesin complex"/>
    <property type="evidence" value="ECO:0007669"/>
    <property type="project" value="InterPro"/>
</dbReference>
<protein>
    <recommendedName>
        <fullName evidence="9">Rad21/Rec8-like protein N-terminal domain-containing protein</fullName>
    </recommendedName>
</protein>
<dbReference type="InterPro" id="IPR036390">
    <property type="entry name" value="WH_DNA-bd_sf"/>
</dbReference>
<dbReference type="InterPro" id="IPR006910">
    <property type="entry name" value="Rad21_Rec8_N"/>
</dbReference>
<feature type="compositionally biased region" description="Basic residues" evidence="4">
    <location>
        <begin position="168"/>
        <end position="178"/>
    </location>
</feature>
<feature type="domain" description="Rad21/Rec8-like protein C-terminal eukaryotic" evidence="5">
    <location>
        <begin position="710"/>
        <end position="751"/>
    </location>
</feature>
<dbReference type="OrthoDB" id="10071381at2759"/>
<evidence type="ECO:0000259" key="5">
    <source>
        <dbReference type="Pfam" id="PF04824"/>
    </source>
</evidence>
<keyword evidence="8" id="KW-1185">Reference proteome</keyword>
<evidence type="ECO:0000256" key="3">
    <source>
        <dbReference type="ARBA" id="ARBA00023242"/>
    </source>
</evidence>
<evidence type="ECO:0008006" key="9">
    <source>
        <dbReference type="Google" id="ProtNLM"/>
    </source>
</evidence>
<gene>
    <name evidence="7" type="ORF">EXIGLDRAFT_748273</name>
</gene>
<reference evidence="7 8" key="1">
    <citation type="journal article" date="2016" name="Mol. Biol. Evol.">
        <title>Comparative Genomics of Early-Diverging Mushroom-Forming Fungi Provides Insights into the Origins of Lignocellulose Decay Capabilities.</title>
        <authorList>
            <person name="Nagy L.G."/>
            <person name="Riley R."/>
            <person name="Tritt A."/>
            <person name="Adam C."/>
            <person name="Daum C."/>
            <person name="Floudas D."/>
            <person name="Sun H."/>
            <person name="Yadav J.S."/>
            <person name="Pangilinan J."/>
            <person name="Larsson K.H."/>
            <person name="Matsuura K."/>
            <person name="Barry K."/>
            <person name="Labutti K."/>
            <person name="Kuo R."/>
            <person name="Ohm R.A."/>
            <person name="Bhattacharya S.S."/>
            <person name="Shirouzu T."/>
            <person name="Yoshinaga Y."/>
            <person name="Martin F.M."/>
            <person name="Grigoriev I.V."/>
            <person name="Hibbett D.S."/>
        </authorList>
    </citation>
    <scope>NUCLEOTIDE SEQUENCE [LARGE SCALE GENOMIC DNA]</scope>
    <source>
        <strain evidence="7 8">HHB12029</strain>
    </source>
</reference>
<dbReference type="InParanoid" id="A0A165JNP5"/>
<feature type="region of interest" description="Disordered" evidence="4">
    <location>
        <begin position="279"/>
        <end position="362"/>
    </location>
</feature>
<dbReference type="PANTHER" id="PTHR12585">
    <property type="entry name" value="SCC1 / RAD21 FAMILY MEMBER"/>
    <property type="match status" value="1"/>
</dbReference>
<evidence type="ECO:0000313" key="7">
    <source>
        <dbReference type="EMBL" id="KZV95112.1"/>
    </source>
</evidence>
<dbReference type="AlphaFoldDB" id="A0A165JNP5"/>
<dbReference type="FunCoup" id="A0A165JNP5">
    <property type="interactions" value="342"/>
</dbReference>
<evidence type="ECO:0000256" key="2">
    <source>
        <dbReference type="ARBA" id="ARBA00009870"/>
    </source>
</evidence>
<dbReference type="InterPro" id="IPR039781">
    <property type="entry name" value="Rad21/Rec8-like"/>
</dbReference>
<accession>A0A165JNP5</accession>
<dbReference type="Gene3D" id="1.10.10.580">
    <property type="entry name" value="Structural maintenance of chromosome 1. Chain E"/>
    <property type="match status" value="1"/>
</dbReference>
<dbReference type="STRING" id="1314781.A0A165JNP5"/>
<feature type="compositionally biased region" description="Basic and acidic residues" evidence="4">
    <location>
        <begin position="279"/>
        <end position="314"/>
    </location>
</feature>
<dbReference type="EMBL" id="KV425962">
    <property type="protein sequence ID" value="KZV95112.1"/>
    <property type="molecule type" value="Genomic_DNA"/>
</dbReference>
<evidence type="ECO:0000259" key="6">
    <source>
        <dbReference type="Pfam" id="PF04825"/>
    </source>
</evidence>
<dbReference type="GO" id="GO:0003682">
    <property type="term" value="F:chromatin binding"/>
    <property type="evidence" value="ECO:0007669"/>
    <property type="project" value="TreeGrafter"/>
</dbReference>
<dbReference type="SUPFAM" id="SSF46785">
    <property type="entry name" value="Winged helix' DNA-binding domain"/>
    <property type="match status" value="1"/>
</dbReference>
<comment type="subcellular location">
    <subcellularLocation>
        <location evidence="1">Nucleus</location>
    </subcellularLocation>
</comment>
<dbReference type="InterPro" id="IPR023093">
    <property type="entry name" value="ScpA-like_C"/>
</dbReference>
<proteinExistence type="inferred from homology"/>
<comment type="similarity">
    <text evidence="2">Belongs to the rad21 family.</text>
</comment>
<organism evidence="7 8">
    <name type="scientific">Exidia glandulosa HHB12029</name>
    <dbReference type="NCBI Taxonomy" id="1314781"/>
    <lineage>
        <taxon>Eukaryota</taxon>
        <taxon>Fungi</taxon>
        <taxon>Dikarya</taxon>
        <taxon>Basidiomycota</taxon>
        <taxon>Agaricomycotina</taxon>
        <taxon>Agaricomycetes</taxon>
        <taxon>Auriculariales</taxon>
        <taxon>Exidiaceae</taxon>
        <taxon>Exidia</taxon>
    </lineage>
</organism>
<evidence type="ECO:0000313" key="8">
    <source>
        <dbReference type="Proteomes" id="UP000077266"/>
    </source>
</evidence>
<dbReference type="GO" id="GO:0007062">
    <property type="term" value="P:sister chromatid cohesion"/>
    <property type="evidence" value="ECO:0007669"/>
    <property type="project" value="InterPro"/>
</dbReference>
<evidence type="ECO:0000256" key="1">
    <source>
        <dbReference type="ARBA" id="ARBA00004123"/>
    </source>
</evidence>
<dbReference type="InterPro" id="IPR006909">
    <property type="entry name" value="Rad21/Rec8_C_eu"/>
</dbReference>
<dbReference type="Pfam" id="PF04825">
    <property type="entry name" value="Rad21_Rec8_N"/>
    <property type="match status" value="1"/>
</dbReference>
<feature type="compositionally biased region" description="Polar residues" evidence="4">
    <location>
        <begin position="315"/>
        <end position="329"/>
    </location>
</feature>
<dbReference type="PANTHER" id="PTHR12585:SF51">
    <property type="entry name" value="MEIOTIC RECOMBINATION PROTEIN REC8"/>
    <property type="match status" value="1"/>
</dbReference>
<feature type="domain" description="Rad21/Rec8-like protein N-terminal" evidence="6">
    <location>
        <begin position="1"/>
        <end position="99"/>
    </location>
</feature>